<reference evidence="2 3" key="1">
    <citation type="journal article" date="2015" name="Nature">
        <title>rRNA introns, odd ribosomes, and small enigmatic genomes across a large radiation of phyla.</title>
        <authorList>
            <person name="Brown C.T."/>
            <person name="Hug L.A."/>
            <person name="Thomas B.C."/>
            <person name="Sharon I."/>
            <person name="Castelle C.J."/>
            <person name="Singh A."/>
            <person name="Wilkins M.J."/>
            <person name="Williams K.H."/>
            <person name="Banfield J.F."/>
        </authorList>
    </citation>
    <scope>NUCLEOTIDE SEQUENCE [LARGE SCALE GENOMIC DNA]</scope>
</reference>
<feature type="transmembrane region" description="Helical" evidence="1">
    <location>
        <begin position="12"/>
        <end position="30"/>
    </location>
</feature>
<keyword evidence="1" id="KW-0472">Membrane</keyword>
<organism evidence="2 3">
    <name type="scientific">Candidatus Amesbacteria bacterium GW2011_GWA1_47_16</name>
    <dbReference type="NCBI Taxonomy" id="1618353"/>
    <lineage>
        <taxon>Bacteria</taxon>
        <taxon>Candidatus Amesiibacteriota</taxon>
    </lineage>
</organism>
<gene>
    <name evidence="2" type="ORF">UX87_C0019G0039</name>
</gene>
<keyword evidence="1" id="KW-0812">Transmembrane</keyword>
<evidence type="ECO:0000313" key="3">
    <source>
        <dbReference type="Proteomes" id="UP000034364"/>
    </source>
</evidence>
<evidence type="ECO:0000313" key="2">
    <source>
        <dbReference type="EMBL" id="KKU63672.1"/>
    </source>
</evidence>
<accession>A0A0G1S2V5</accession>
<comment type="caution">
    <text evidence="2">The sequence shown here is derived from an EMBL/GenBank/DDBJ whole genome shotgun (WGS) entry which is preliminary data.</text>
</comment>
<dbReference type="EMBL" id="LCNV01000019">
    <property type="protein sequence ID" value="KKU63672.1"/>
    <property type="molecule type" value="Genomic_DNA"/>
</dbReference>
<protein>
    <submittedName>
        <fullName evidence="2">Uncharacterized protein</fullName>
    </submittedName>
</protein>
<sequence>MNDIAWRKWTWVIYPLFAGLVILSSVKYLTGSGQGNLSQLFERQKKVESQSDKATRLRAKLAQLKELDKNLAIEDLSLMVKAVPPAKRAWLTGSELSTAGLELGIDLEEYKGEGGEVKEASESAKNNFADKDMVLQAAFTVNDISQLAQLLEKLETKMPLMKIRTVDFGRGGAEIKVEGAWAPWSKIPAESELLTLPEYKSTVSEMRSILRLFSSLPETVPYSGESQDITNPF</sequence>
<name>A0A0G1S2V5_9BACT</name>
<dbReference type="Proteomes" id="UP000034364">
    <property type="component" value="Unassembled WGS sequence"/>
</dbReference>
<proteinExistence type="predicted"/>
<evidence type="ECO:0000256" key="1">
    <source>
        <dbReference type="SAM" id="Phobius"/>
    </source>
</evidence>
<dbReference type="AlphaFoldDB" id="A0A0G1S2V5"/>
<keyword evidence="1" id="KW-1133">Transmembrane helix</keyword>